<proteinExistence type="predicted"/>
<protein>
    <submittedName>
        <fullName evidence="1">Uncharacterized protein</fullName>
    </submittedName>
</protein>
<dbReference type="Proteomes" id="UP000017836">
    <property type="component" value="Unassembled WGS sequence"/>
</dbReference>
<dbReference type="EMBL" id="KI393888">
    <property type="protein sequence ID" value="ERN06516.1"/>
    <property type="molecule type" value="Genomic_DNA"/>
</dbReference>
<evidence type="ECO:0000313" key="1">
    <source>
        <dbReference type="EMBL" id="ERN06516.1"/>
    </source>
</evidence>
<dbReference type="AlphaFoldDB" id="W1PFV1"/>
<accession>W1PFV1</accession>
<evidence type="ECO:0000313" key="2">
    <source>
        <dbReference type="Proteomes" id="UP000017836"/>
    </source>
</evidence>
<dbReference type="HOGENOM" id="CLU_1919900_0_0_1"/>
<sequence>MPNEYKLGTSLFWYELLDSCMDLNTHTLSLHGFEYLIFPTRIVMVAEFGKVRRTACYLPYTLLGMSEFFICQDENVSVAKFQERINVTVDVVGMGLPKPLIKTPMDLSHHSLYSTPPEFAADTRLTFHKPRT</sequence>
<reference evidence="2" key="1">
    <citation type="journal article" date="2013" name="Science">
        <title>The Amborella genome and the evolution of flowering plants.</title>
        <authorList>
            <consortium name="Amborella Genome Project"/>
        </authorList>
    </citation>
    <scope>NUCLEOTIDE SEQUENCE [LARGE SCALE GENOMIC DNA]</scope>
</reference>
<gene>
    <name evidence="1" type="ORF">AMTR_s00058p00082460</name>
</gene>
<dbReference type="Gramene" id="ERN06516">
    <property type="protein sequence ID" value="ERN06516"/>
    <property type="gene ID" value="AMTR_s00058p00082460"/>
</dbReference>
<keyword evidence="2" id="KW-1185">Reference proteome</keyword>
<name>W1PFV1_AMBTC</name>
<organism evidence="1 2">
    <name type="scientific">Amborella trichopoda</name>
    <dbReference type="NCBI Taxonomy" id="13333"/>
    <lineage>
        <taxon>Eukaryota</taxon>
        <taxon>Viridiplantae</taxon>
        <taxon>Streptophyta</taxon>
        <taxon>Embryophyta</taxon>
        <taxon>Tracheophyta</taxon>
        <taxon>Spermatophyta</taxon>
        <taxon>Magnoliopsida</taxon>
        <taxon>Amborellales</taxon>
        <taxon>Amborellaceae</taxon>
        <taxon>Amborella</taxon>
    </lineage>
</organism>